<dbReference type="EMBL" id="JAFNME010000018">
    <property type="protein sequence ID" value="MBO1249976.1"/>
    <property type="molecule type" value="Genomic_DNA"/>
</dbReference>
<keyword evidence="4" id="KW-1185">Reference proteome</keyword>
<reference evidence="3" key="1">
    <citation type="submission" date="2021-03" db="EMBL/GenBank/DDBJ databases">
        <title>Comamonas denitrificans.</title>
        <authorList>
            <person name="Finster K."/>
        </authorList>
    </citation>
    <scope>NUCLEOTIDE SEQUENCE</scope>
    <source>
        <strain evidence="3">MM2021_4</strain>
    </source>
</reference>
<evidence type="ECO:0000256" key="1">
    <source>
        <dbReference type="SAM" id="MobiDB-lite"/>
    </source>
</evidence>
<gene>
    <name evidence="3" type="ORF">J1777_09105</name>
</gene>
<organism evidence="3 4">
    <name type="scientific">Comamonas denitrificans</name>
    <dbReference type="NCBI Taxonomy" id="117506"/>
    <lineage>
        <taxon>Bacteria</taxon>
        <taxon>Pseudomonadati</taxon>
        <taxon>Pseudomonadota</taxon>
        <taxon>Betaproteobacteria</taxon>
        <taxon>Burkholderiales</taxon>
        <taxon>Comamonadaceae</taxon>
        <taxon>Comamonas</taxon>
    </lineage>
</organism>
<evidence type="ECO:0000313" key="4">
    <source>
        <dbReference type="Proteomes" id="UP000664731"/>
    </source>
</evidence>
<evidence type="ECO:0008006" key="5">
    <source>
        <dbReference type="Google" id="ProtNLM"/>
    </source>
</evidence>
<feature type="chain" id="PRO_5037304143" description="Flagellar hook-length control protein FliK" evidence="2">
    <location>
        <begin position="27"/>
        <end position="284"/>
    </location>
</feature>
<keyword evidence="2" id="KW-0732">Signal</keyword>
<name>A0A939KDT5_9BURK</name>
<protein>
    <recommendedName>
        <fullName evidence="5">Flagellar hook-length control protein FliK</fullName>
    </recommendedName>
</protein>
<accession>A0A939KDT5</accession>
<feature type="signal peptide" evidence="2">
    <location>
        <begin position="1"/>
        <end position="26"/>
    </location>
</feature>
<dbReference type="Proteomes" id="UP000664731">
    <property type="component" value="Unassembled WGS sequence"/>
</dbReference>
<evidence type="ECO:0000256" key="2">
    <source>
        <dbReference type="SAM" id="SignalP"/>
    </source>
</evidence>
<proteinExistence type="predicted"/>
<feature type="region of interest" description="Disordered" evidence="1">
    <location>
        <begin position="55"/>
        <end position="75"/>
    </location>
</feature>
<feature type="region of interest" description="Disordered" evidence="1">
    <location>
        <begin position="198"/>
        <end position="219"/>
    </location>
</feature>
<feature type="non-terminal residue" evidence="3">
    <location>
        <position position="284"/>
    </location>
</feature>
<dbReference type="AlphaFoldDB" id="A0A939KDT5"/>
<comment type="caution">
    <text evidence="3">The sequence shown here is derived from an EMBL/GenBank/DDBJ whole genome shotgun (WGS) entry which is preliminary data.</text>
</comment>
<sequence>MSDILPPSNAAAAPPAVAAAAASAVAAASTAAANASTMLAASAGNSAEDASFNQKIQEQSAGSAPVSKQPAATNAATPATAVPAAAPVSAPQAPAATAAVAQAQAAAGSSVNLSPQAQQTVRVEAFTQLVAQLVQQVGAGGPLAATAWPANGVPAAVLALLSSLVQQATAGQALPQQLLSAQAWPQNLLQAVLQQAGRSAPSAPAGPPSGHSQGAAMAMAAQQGQGKAVTIPALQNWLVLQGSIAAQDGTRGMSLMLKVPVAWAQAQAALAVALPGGGSPAGGG</sequence>
<evidence type="ECO:0000313" key="3">
    <source>
        <dbReference type="EMBL" id="MBO1249976.1"/>
    </source>
</evidence>